<dbReference type="EMBL" id="FUWR01000005">
    <property type="protein sequence ID" value="SJZ68281.1"/>
    <property type="molecule type" value="Genomic_DNA"/>
</dbReference>
<evidence type="ECO:0000313" key="2">
    <source>
        <dbReference type="EMBL" id="SJZ68281.1"/>
    </source>
</evidence>
<organism evidence="2 3">
    <name type="scientific">Trichlorobacter thiogenes</name>
    <dbReference type="NCBI Taxonomy" id="115783"/>
    <lineage>
        <taxon>Bacteria</taxon>
        <taxon>Pseudomonadati</taxon>
        <taxon>Thermodesulfobacteriota</taxon>
        <taxon>Desulfuromonadia</taxon>
        <taxon>Geobacterales</taxon>
        <taxon>Geobacteraceae</taxon>
        <taxon>Trichlorobacter</taxon>
    </lineage>
</organism>
<name>A0A1T4MN30_9BACT</name>
<protein>
    <submittedName>
        <fullName evidence="2">Hexapeptide repeat of succinyl-transferase</fullName>
    </submittedName>
</protein>
<dbReference type="RefSeq" id="WP_078789686.1">
    <property type="nucleotide sequence ID" value="NZ_FUWR01000005.1"/>
</dbReference>
<dbReference type="GO" id="GO:0016740">
    <property type="term" value="F:transferase activity"/>
    <property type="evidence" value="ECO:0007669"/>
    <property type="project" value="UniProtKB-KW"/>
</dbReference>
<reference evidence="3" key="1">
    <citation type="submission" date="2017-02" db="EMBL/GenBank/DDBJ databases">
        <authorList>
            <person name="Varghese N."/>
            <person name="Submissions S."/>
        </authorList>
    </citation>
    <scope>NUCLEOTIDE SEQUENCE [LARGE SCALE GENOMIC DNA]</scope>
    <source>
        <strain evidence="3">ATCC BAA-34</strain>
    </source>
</reference>
<gene>
    <name evidence="2" type="ORF">SAMN02745119_01374</name>
</gene>
<keyword evidence="3" id="KW-1185">Reference proteome</keyword>
<dbReference type="STRING" id="115783.SAMN02745119_01374"/>
<sequence>MLKQIYVSPIGYLISVFMNLFGILHRPFMVYGFLNRRTNRFNKYTRISSTAVIIDKKQLDIADHTWVWHHSILDASNGISIGKGCQIGAWVGIFTHGSHLAVRLLGEKYIYFEKDERIGYQRGPVSIGEYTFVGAKALIMPGVSIGKGCLIGAGAIVSKSIPDYSIVSGNPAEIIGDTRKLDRKYFKNELVQKNYYDPSVIETWLAERTAKAAGESPSEA</sequence>
<dbReference type="PANTHER" id="PTHR23416">
    <property type="entry name" value="SIALIC ACID SYNTHASE-RELATED"/>
    <property type="match status" value="1"/>
</dbReference>
<proteinExistence type="predicted"/>
<evidence type="ECO:0000256" key="1">
    <source>
        <dbReference type="SAM" id="Phobius"/>
    </source>
</evidence>
<dbReference type="SUPFAM" id="SSF51161">
    <property type="entry name" value="Trimeric LpxA-like enzymes"/>
    <property type="match status" value="1"/>
</dbReference>
<accession>A0A1T4MN30</accession>
<keyword evidence="1" id="KW-0812">Transmembrane</keyword>
<keyword evidence="1" id="KW-1133">Transmembrane helix</keyword>
<keyword evidence="1" id="KW-0472">Membrane</keyword>
<dbReference type="OrthoDB" id="9782091at2"/>
<dbReference type="Proteomes" id="UP000190102">
    <property type="component" value="Unassembled WGS sequence"/>
</dbReference>
<dbReference type="Gene3D" id="2.160.10.10">
    <property type="entry name" value="Hexapeptide repeat proteins"/>
    <property type="match status" value="1"/>
</dbReference>
<keyword evidence="2" id="KW-0808">Transferase</keyword>
<dbReference type="CDD" id="cd04647">
    <property type="entry name" value="LbH_MAT_like"/>
    <property type="match status" value="1"/>
</dbReference>
<dbReference type="InterPro" id="IPR001451">
    <property type="entry name" value="Hexapep"/>
</dbReference>
<dbReference type="InterPro" id="IPR051159">
    <property type="entry name" value="Hexapeptide_acetyltransf"/>
</dbReference>
<evidence type="ECO:0000313" key="3">
    <source>
        <dbReference type="Proteomes" id="UP000190102"/>
    </source>
</evidence>
<feature type="transmembrane region" description="Helical" evidence="1">
    <location>
        <begin position="12"/>
        <end position="34"/>
    </location>
</feature>
<dbReference type="Pfam" id="PF14602">
    <property type="entry name" value="Hexapep_2"/>
    <property type="match status" value="1"/>
</dbReference>
<dbReference type="AlphaFoldDB" id="A0A1T4MN30"/>
<dbReference type="InterPro" id="IPR011004">
    <property type="entry name" value="Trimer_LpxA-like_sf"/>
</dbReference>